<accession>A0A8H3D318</accession>
<gene>
    <name evidence="1" type="ORF">RDB_LOCUS107444</name>
</gene>
<evidence type="ECO:0000313" key="2">
    <source>
        <dbReference type="Proteomes" id="UP000663850"/>
    </source>
</evidence>
<name>A0A8H3D318_9AGAM</name>
<sequence length="305" mass="34396">MADSDQTHPLWGPPLDQYSKCYNIVSFQKSADWNTRIESETRNQARMAICKICDLAGENKDEQKTQVTLSMLRPIMDLSLSPRSFAELGYPGLVDGCIKLMETVKISNKHAPFRYEYGYLCFRILTVALGVCLLQRAKLFDAAVARMRAEPETELLVVLSEEVSQLVHNLLSDDEGVERCDWMLGLRAPKRTFGPPQMPFTAGDGPMQLLDLFCSDQKNFSKALNKTYFPGLSVVFCLCWRYVKLCDDRRALNCLVEKCPNQSVMSEIADALVDHHIFDFIVQTAFLLPARSTDVSPEEGGFISV</sequence>
<organism evidence="1 2">
    <name type="scientific">Rhizoctonia solani</name>
    <dbReference type="NCBI Taxonomy" id="456999"/>
    <lineage>
        <taxon>Eukaryota</taxon>
        <taxon>Fungi</taxon>
        <taxon>Dikarya</taxon>
        <taxon>Basidiomycota</taxon>
        <taxon>Agaricomycotina</taxon>
        <taxon>Agaricomycetes</taxon>
        <taxon>Cantharellales</taxon>
        <taxon>Ceratobasidiaceae</taxon>
        <taxon>Rhizoctonia</taxon>
    </lineage>
</organism>
<dbReference type="AlphaFoldDB" id="A0A8H3D318"/>
<dbReference type="Proteomes" id="UP000663850">
    <property type="component" value="Unassembled WGS sequence"/>
</dbReference>
<protein>
    <submittedName>
        <fullName evidence="1">Uncharacterized protein</fullName>
    </submittedName>
</protein>
<reference evidence="1" key="1">
    <citation type="submission" date="2021-01" db="EMBL/GenBank/DDBJ databases">
        <authorList>
            <person name="Kaushik A."/>
        </authorList>
    </citation>
    <scope>NUCLEOTIDE SEQUENCE</scope>
    <source>
        <strain evidence="1">Type strain: AG8-Rh-89/</strain>
    </source>
</reference>
<comment type="caution">
    <text evidence="1">The sequence shown here is derived from an EMBL/GenBank/DDBJ whole genome shotgun (WGS) entry which is preliminary data.</text>
</comment>
<evidence type="ECO:0000313" key="1">
    <source>
        <dbReference type="EMBL" id="CAE6511915.1"/>
    </source>
</evidence>
<dbReference type="EMBL" id="CAJMWZ010005854">
    <property type="protein sequence ID" value="CAE6511915.1"/>
    <property type="molecule type" value="Genomic_DNA"/>
</dbReference>
<proteinExistence type="predicted"/>